<sequence length="67" mass="7605">MAEEVTESYKGQTIKLTPKDEKCSQWALTLLDSEGNEWQHVPMAGDTKESALDRGRQMIDHEEARKG</sequence>
<evidence type="ECO:0000313" key="3">
    <source>
        <dbReference type="Proteomes" id="UP000434052"/>
    </source>
</evidence>
<organism evidence="2 3">
    <name type="scientific">Oceanidesulfovibrio marinus</name>
    <dbReference type="NCBI Taxonomy" id="370038"/>
    <lineage>
        <taxon>Bacteria</taxon>
        <taxon>Pseudomonadati</taxon>
        <taxon>Thermodesulfobacteriota</taxon>
        <taxon>Desulfovibrionia</taxon>
        <taxon>Desulfovibrionales</taxon>
        <taxon>Desulfovibrionaceae</taxon>
        <taxon>Oceanidesulfovibrio</taxon>
    </lineage>
</organism>
<accession>A0A6P1ZEQ0</accession>
<evidence type="ECO:0008006" key="4">
    <source>
        <dbReference type="Google" id="ProtNLM"/>
    </source>
</evidence>
<dbReference type="AlphaFoldDB" id="A0A6P1ZEQ0"/>
<evidence type="ECO:0000313" key="2">
    <source>
        <dbReference type="EMBL" id="TVM31722.1"/>
    </source>
</evidence>
<comment type="caution">
    <text evidence="2">The sequence shown here is derived from an EMBL/GenBank/DDBJ whole genome shotgun (WGS) entry which is preliminary data.</text>
</comment>
<feature type="compositionally biased region" description="Basic and acidic residues" evidence="1">
    <location>
        <begin position="46"/>
        <end position="67"/>
    </location>
</feature>
<gene>
    <name evidence="2" type="ORF">DQK91_17440</name>
</gene>
<dbReference type="EMBL" id="QMIF01000014">
    <property type="protein sequence ID" value="TVM31722.1"/>
    <property type="molecule type" value="Genomic_DNA"/>
</dbReference>
<protein>
    <recommendedName>
        <fullName evidence="4">DUF2188 domain-containing protein</fullName>
    </recommendedName>
</protein>
<dbReference type="Proteomes" id="UP000434052">
    <property type="component" value="Unassembled WGS sequence"/>
</dbReference>
<feature type="region of interest" description="Disordered" evidence="1">
    <location>
        <begin position="43"/>
        <end position="67"/>
    </location>
</feature>
<proteinExistence type="predicted"/>
<evidence type="ECO:0000256" key="1">
    <source>
        <dbReference type="SAM" id="MobiDB-lite"/>
    </source>
</evidence>
<reference evidence="2 3" key="1">
    <citation type="submission" date="2018-06" db="EMBL/GenBank/DDBJ databases">
        <title>Complete genome of Desulfovibrio marinus P48SEP.</title>
        <authorList>
            <person name="Crispim J.S."/>
            <person name="Vidigal P.M.P."/>
            <person name="Silva L.C.F."/>
            <person name="Araujo L.C."/>
            <person name="Laguardia C.N."/>
            <person name="Dias R.S."/>
            <person name="Sousa M.P."/>
            <person name="Paula S.O."/>
            <person name="Silva C."/>
        </authorList>
    </citation>
    <scope>NUCLEOTIDE SEQUENCE [LARGE SCALE GENOMIC DNA]</scope>
    <source>
        <strain evidence="2 3">P48SEP</strain>
    </source>
</reference>
<name>A0A6P1ZEQ0_9BACT</name>